<dbReference type="EMBL" id="MT776528">
    <property type="protein sequence ID" value="QNT35641.1"/>
    <property type="molecule type" value="Genomic_DNA"/>
</dbReference>
<dbReference type="AlphaFoldDB" id="A0A7H1KNX7"/>
<sequence length="434" mass="49731">MTAEIVVMNKTAVALATDSAVTIERIGDRKVYNSANKLFTLSKYHPVGIMLYGSADFMGIPWESIIKIYRSDLGTHKFSTLKEYANNFIDFLDHGNPLFPNSEQEEYLRGTIFRYFYQIRGEISEEVRSTIDDEGGIEDSQIERITFEVIERHYDRWNTFDLLPSIPKTHIKDIIKKYASSIDKAKNEVFGELPISEKSLEQLNDISASLFSKNLFSSSASGIVIAGFGEKDVFPVLKSFSLEGIVNDRLKYWEDYRAEINSISSASISAFAQQEMVMAFMNGIDPSYSECSENYSDGIFDKYPEVIVKRIPNLSESERKDIRETLKQESNRLFKDYCEWGGNYRRQNHVNPIIDMVAVLPKDELAAMAESFVHLTSFKRKITMGAETVGGPIDVAVISKGDGFVWIKRKHYFKPELNPHFFSNYYREDDDEKE</sequence>
<proteinExistence type="predicted"/>
<evidence type="ECO:0000313" key="1">
    <source>
        <dbReference type="EMBL" id="QNT35641.1"/>
    </source>
</evidence>
<name>A0A7H1KNX7_9EURY</name>
<organism evidence="1">
    <name type="scientific">uncultured Methanosarcinales archaeon</name>
    <dbReference type="NCBI Taxonomy" id="183757"/>
    <lineage>
        <taxon>Archaea</taxon>
        <taxon>Methanobacteriati</taxon>
        <taxon>Methanobacteriota</taxon>
        <taxon>Stenosarchaea group</taxon>
        <taxon>Methanomicrobia</taxon>
        <taxon>Methanosarcinales</taxon>
        <taxon>environmental samples</taxon>
    </lineage>
</organism>
<accession>A0A7H1KNX7</accession>
<protein>
    <submittedName>
        <fullName evidence="1">Uncharacterized protein</fullName>
    </submittedName>
</protein>
<gene>
    <name evidence="1" type="ORF">GNCGGNMO_00003</name>
</gene>
<reference evidence="1" key="1">
    <citation type="submission" date="2020-07" db="EMBL/GenBank/DDBJ databases">
        <title>Unique genomic features of the anaerobic methanotrophic archaea.</title>
        <authorList>
            <person name="Chadwick G.L."/>
            <person name="Skennerton C.T."/>
            <person name="Laso-Perez R."/>
            <person name="Leu A.O."/>
            <person name="Speth D.R."/>
            <person name="Yu H."/>
            <person name="Morgan-Lang C."/>
            <person name="Hatzenpichler R."/>
            <person name="Goudeau D."/>
            <person name="Malmstrom R."/>
            <person name="Brazelton W.J."/>
            <person name="Woyke T."/>
            <person name="Hallam S.J."/>
            <person name="Tyson G.W."/>
            <person name="Wegener G."/>
            <person name="Boetius A."/>
            <person name="Orphan V."/>
        </authorList>
    </citation>
    <scope>NUCLEOTIDE SEQUENCE</scope>
</reference>